<keyword evidence="3" id="KW-1185">Reference proteome</keyword>
<evidence type="ECO:0000256" key="1">
    <source>
        <dbReference type="SAM" id="MobiDB-lite"/>
    </source>
</evidence>
<dbReference type="EMBL" id="BGPR01023790">
    <property type="protein sequence ID" value="GBN91236.1"/>
    <property type="molecule type" value="Genomic_DNA"/>
</dbReference>
<feature type="region of interest" description="Disordered" evidence="1">
    <location>
        <begin position="74"/>
        <end position="104"/>
    </location>
</feature>
<name>A0A4Y2SV66_ARAVE</name>
<evidence type="ECO:0000313" key="2">
    <source>
        <dbReference type="EMBL" id="GBN91236.1"/>
    </source>
</evidence>
<sequence length="104" mass="11769">MTKLAPIGFESFEIMISESHLQALVDVETSRRCLHNGKEQMLKISMWQLQENCGSRLKGKCWQLELLAWKNRQGQSSVSTSMDLMHVTSHPPTRDLPEAAIGQS</sequence>
<comment type="caution">
    <text evidence="2">The sequence shown here is derived from an EMBL/GenBank/DDBJ whole genome shotgun (WGS) entry which is preliminary data.</text>
</comment>
<evidence type="ECO:0000313" key="3">
    <source>
        <dbReference type="Proteomes" id="UP000499080"/>
    </source>
</evidence>
<accession>A0A4Y2SV66</accession>
<organism evidence="2 3">
    <name type="scientific">Araneus ventricosus</name>
    <name type="common">Orbweaver spider</name>
    <name type="synonym">Epeira ventricosa</name>
    <dbReference type="NCBI Taxonomy" id="182803"/>
    <lineage>
        <taxon>Eukaryota</taxon>
        <taxon>Metazoa</taxon>
        <taxon>Ecdysozoa</taxon>
        <taxon>Arthropoda</taxon>
        <taxon>Chelicerata</taxon>
        <taxon>Arachnida</taxon>
        <taxon>Araneae</taxon>
        <taxon>Araneomorphae</taxon>
        <taxon>Entelegynae</taxon>
        <taxon>Araneoidea</taxon>
        <taxon>Araneidae</taxon>
        <taxon>Araneus</taxon>
    </lineage>
</organism>
<dbReference type="AlphaFoldDB" id="A0A4Y2SV66"/>
<proteinExistence type="predicted"/>
<dbReference type="Proteomes" id="UP000499080">
    <property type="component" value="Unassembled WGS sequence"/>
</dbReference>
<gene>
    <name evidence="2" type="ORF">AVEN_21323_1</name>
</gene>
<protein>
    <submittedName>
        <fullName evidence="2">Uncharacterized protein</fullName>
    </submittedName>
</protein>
<reference evidence="2 3" key="1">
    <citation type="journal article" date="2019" name="Sci. Rep.">
        <title>Orb-weaving spider Araneus ventricosus genome elucidates the spidroin gene catalogue.</title>
        <authorList>
            <person name="Kono N."/>
            <person name="Nakamura H."/>
            <person name="Ohtoshi R."/>
            <person name="Moran D.A.P."/>
            <person name="Shinohara A."/>
            <person name="Yoshida Y."/>
            <person name="Fujiwara M."/>
            <person name="Mori M."/>
            <person name="Tomita M."/>
            <person name="Arakawa K."/>
        </authorList>
    </citation>
    <scope>NUCLEOTIDE SEQUENCE [LARGE SCALE GENOMIC DNA]</scope>
</reference>